<protein>
    <recommendedName>
        <fullName evidence="5">Large ribosomal subunit protein uL30</fullName>
    </recommendedName>
</protein>
<evidence type="ECO:0000256" key="5">
    <source>
        <dbReference type="HAMAP-Rule" id="MF_01371"/>
    </source>
</evidence>
<dbReference type="EMBL" id="RXOF01000001">
    <property type="protein sequence ID" value="RTQ53192.1"/>
    <property type="molecule type" value="Genomic_DNA"/>
</dbReference>
<dbReference type="GO" id="GO:0022625">
    <property type="term" value="C:cytosolic large ribosomal subunit"/>
    <property type="evidence" value="ECO:0007669"/>
    <property type="project" value="TreeGrafter"/>
</dbReference>
<dbReference type="NCBIfam" id="TIGR01308">
    <property type="entry name" value="rpmD_bact"/>
    <property type="match status" value="1"/>
</dbReference>
<dbReference type="PANTHER" id="PTHR15892:SF2">
    <property type="entry name" value="LARGE RIBOSOMAL SUBUNIT PROTEIN UL30M"/>
    <property type="match status" value="1"/>
</dbReference>
<evidence type="ECO:0000256" key="2">
    <source>
        <dbReference type="ARBA" id="ARBA00011838"/>
    </source>
</evidence>
<dbReference type="RefSeq" id="WP_126691129.1">
    <property type="nucleotide sequence ID" value="NZ_RXOF01000001.1"/>
</dbReference>
<dbReference type="GO" id="GO:0006412">
    <property type="term" value="P:translation"/>
    <property type="evidence" value="ECO:0007669"/>
    <property type="project" value="UniProtKB-UniRule"/>
</dbReference>
<proteinExistence type="inferred from homology"/>
<sequence length="59" mass="6525">MARIQIKQVRSVIDRPERQKRTMQALGLNKIGAVREVENTAAIAGMVAKVGHLVEVTEL</sequence>
<dbReference type="SUPFAM" id="SSF55129">
    <property type="entry name" value="Ribosomal protein L30p/L7e"/>
    <property type="match status" value="1"/>
</dbReference>
<dbReference type="CDD" id="cd01658">
    <property type="entry name" value="Ribosomal_L30"/>
    <property type="match status" value="1"/>
</dbReference>
<keyword evidence="4 5" id="KW-0687">Ribonucleoprotein</keyword>
<feature type="domain" description="Large ribosomal subunit protein uL30-like ferredoxin-like fold" evidence="6">
    <location>
        <begin position="5"/>
        <end position="54"/>
    </location>
</feature>
<evidence type="ECO:0000256" key="3">
    <source>
        <dbReference type="ARBA" id="ARBA00022980"/>
    </source>
</evidence>
<name>A0A431U8P6_9BACT</name>
<dbReference type="GO" id="GO:0003735">
    <property type="term" value="F:structural constituent of ribosome"/>
    <property type="evidence" value="ECO:0007669"/>
    <property type="project" value="InterPro"/>
</dbReference>
<accession>A0A431U8P6</accession>
<reference evidence="7 8" key="1">
    <citation type="submission" date="2018-12" db="EMBL/GenBank/DDBJ databases">
        <title>Hymenobacter gummosus sp. nov., isolated from a spring.</title>
        <authorList>
            <person name="Nie L."/>
        </authorList>
    </citation>
    <scope>NUCLEOTIDE SEQUENCE [LARGE SCALE GENOMIC DNA]</scope>
    <source>
        <strain evidence="7 8">KCTC 52166</strain>
    </source>
</reference>
<gene>
    <name evidence="5 7" type="primary">rpmD</name>
    <name evidence="7" type="ORF">EJV47_00165</name>
</gene>
<evidence type="ECO:0000313" key="7">
    <source>
        <dbReference type="EMBL" id="RTQ53192.1"/>
    </source>
</evidence>
<evidence type="ECO:0000313" key="8">
    <source>
        <dbReference type="Proteomes" id="UP000282184"/>
    </source>
</evidence>
<evidence type="ECO:0000259" key="6">
    <source>
        <dbReference type="Pfam" id="PF00327"/>
    </source>
</evidence>
<comment type="subunit">
    <text evidence="2 5">Part of the 50S ribosomal subunit.</text>
</comment>
<dbReference type="AlphaFoldDB" id="A0A431U8P6"/>
<dbReference type="OrthoDB" id="9812790at2"/>
<dbReference type="PIRSF" id="PIRSF002211">
    <property type="entry name" value="Ribosomal_L30_bac-type"/>
    <property type="match status" value="1"/>
</dbReference>
<keyword evidence="3 5" id="KW-0689">Ribosomal protein</keyword>
<keyword evidence="8" id="KW-1185">Reference proteome</keyword>
<comment type="caution">
    <text evidence="7">The sequence shown here is derived from an EMBL/GenBank/DDBJ whole genome shotgun (WGS) entry which is preliminary data.</text>
</comment>
<dbReference type="Proteomes" id="UP000282184">
    <property type="component" value="Unassembled WGS sequence"/>
</dbReference>
<dbReference type="InterPro" id="IPR016082">
    <property type="entry name" value="Ribosomal_uL30_ferredoxin-like"/>
</dbReference>
<dbReference type="HAMAP" id="MF_01371_B">
    <property type="entry name" value="Ribosomal_uL30_B"/>
    <property type="match status" value="1"/>
</dbReference>
<dbReference type="PANTHER" id="PTHR15892">
    <property type="entry name" value="MITOCHONDRIAL RIBOSOMAL PROTEIN L30"/>
    <property type="match status" value="1"/>
</dbReference>
<dbReference type="Gene3D" id="3.30.1390.20">
    <property type="entry name" value="Ribosomal protein L30, ferredoxin-like fold domain"/>
    <property type="match status" value="1"/>
</dbReference>
<dbReference type="InterPro" id="IPR036919">
    <property type="entry name" value="Ribo_uL30_ferredoxin-like_sf"/>
</dbReference>
<evidence type="ECO:0000256" key="1">
    <source>
        <dbReference type="ARBA" id="ARBA00007594"/>
    </source>
</evidence>
<organism evidence="7 8">
    <name type="scientific">Hymenobacter gummosus</name>
    <dbReference type="NCBI Taxonomy" id="1776032"/>
    <lineage>
        <taxon>Bacteria</taxon>
        <taxon>Pseudomonadati</taxon>
        <taxon>Bacteroidota</taxon>
        <taxon>Cytophagia</taxon>
        <taxon>Cytophagales</taxon>
        <taxon>Hymenobacteraceae</taxon>
        <taxon>Hymenobacter</taxon>
    </lineage>
</organism>
<comment type="similarity">
    <text evidence="1 5">Belongs to the universal ribosomal protein uL30 family.</text>
</comment>
<evidence type="ECO:0000256" key="4">
    <source>
        <dbReference type="ARBA" id="ARBA00023274"/>
    </source>
</evidence>
<dbReference type="Pfam" id="PF00327">
    <property type="entry name" value="Ribosomal_L30"/>
    <property type="match status" value="1"/>
</dbReference>
<dbReference type="InterPro" id="IPR005996">
    <property type="entry name" value="Ribosomal_uL30_bac-type"/>
</dbReference>